<reference evidence="1" key="1">
    <citation type="journal article" date="2019" name="Sci. Rep.">
        <title>Draft genome of Tanacetum cinerariifolium, the natural source of mosquito coil.</title>
        <authorList>
            <person name="Yamashiro T."/>
            <person name="Shiraishi A."/>
            <person name="Satake H."/>
            <person name="Nakayama K."/>
        </authorList>
    </citation>
    <scope>NUCLEOTIDE SEQUENCE</scope>
</reference>
<name>A0A699TS97_TANCI</name>
<protein>
    <submittedName>
        <fullName evidence="1">Uncharacterized protein</fullName>
    </submittedName>
</protein>
<dbReference type="AlphaFoldDB" id="A0A699TS97"/>
<dbReference type="EMBL" id="BKCJ011274110">
    <property type="protein sequence ID" value="GFD13675.1"/>
    <property type="molecule type" value="Genomic_DNA"/>
</dbReference>
<gene>
    <name evidence="1" type="ORF">Tci_885644</name>
</gene>
<feature type="non-terminal residue" evidence="1">
    <location>
        <position position="1"/>
    </location>
</feature>
<comment type="caution">
    <text evidence="1">The sequence shown here is derived from an EMBL/GenBank/DDBJ whole genome shotgun (WGS) entry which is preliminary data.</text>
</comment>
<accession>A0A699TS97</accession>
<evidence type="ECO:0000313" key="1">
    <source>
        <dbReference type="EMBL" id="GFD13675.1"/>
    </source>
</evidence>
<organism evidence="1">
    <name type="scientific">Tanacetum cinerariifolium</name>
    <name type="common">Dalmatian daisy</name>
    <name type="synonym">Chrysanthemum cinerariifolium</name>
    <dbReference type="NCBI Taxonomy" id="118510"/>
    <lineage>
        <taxon>Eukaryota</taxon>
        <taxon>Viridiplantae</taxon>
        <taxon>Streptophyta</taxon>
        <taxon>Embryophyta</taxon>
        <taxon>Tracheophyta</taxon>
        <taxon>Spermatophyta</taxon>
        <taxon>Magnoliopsida</taxon>
        <taxon>eudicotyledons</taxon>
        <taxon>Gunneridae</taxon>
        <taxon>Pentapetalae</taxon>
        <taxon>asterids</taxon>
        <taxon>campanulids</taxon>
        <taxon>Asterales</taxon>
        <taxon>Asteraceae</taxon>
        <taxon>Asteroideae</taxon>
        <taxon>Anthemideae</taxon>
        <taxon>Anthemidinae</taxon>
        <taxon>Tanacetum</taxon>
    </lineage>
</organism>
<proteinExistence type="predicted"/>
<sequence>QAAKGAIRLHNHKFVVCPTEYRSTLVGLEYLDIGSSRLRIHRSNPLLADELAESTAIAMSQGYRLHLAVEIEIQPDLHQN</sequence>